<evidence type="ECO:0000256" key="3">
    <source>
        <dbReference type="ARBA" id="ARBA00022692"/>
    </source>
</evidence>
<dbReference type="CDD" id="cd13123">
    <property type="entry name" value="MATE_MurJ_like"/>
    <property type="match status" value="1"/>
</dbReference>
<dbReference type="NCBIfam" id="TIGR01695">
    <property type="entry name" value="murJ_mviN"/>
    <property type="match status" value="1"/>
</dbReference>
<dbReference type="GO" id="GO:0034204">
    <property type="term" value="P:lipid translocation"/>
    <property type="evidence" value="ECO:0007669"/>
    <property type="project" value="TreeGrafter"/>
</dbReference>
<evidence type="ECO:0000313" key="10">
    <source>
        <dbReference type="EMBL" id="SDH63027.1"/>
    </source>
</evidence>
<dbReference type="InterPro" id="IPR004268">
    <property type="entry name" value="MurJ"/>
</dbReference>
<feature type="transmembrane region" description="Helical" evidence="9">
    <location>
        <begin position="269"/>
        <end position="286"/>
    </location>
</feature>
<feature type="transmembrane region" description="Helical" evidence="9">
    <location>
        <begin position="469"/>
        <end position="487"/>
    </location>
</feature>
<keyword evidence="2 8" id="KW-1003">Cell membrane</keyword>
<dbReference type="Pfam" id="PF03023">
    <property type="entry name" value="MurJ"/>
    <property type="match status" value="1"/>
</dbReference>
<keyword evidence="7 8" id="KW-0472">Membrane</keyword>
<evidence type="ECO:0000256" key="7">
    <source>
        <dbReference type="ARBA" id="ARBA00023136"/>
    </source>
</evidence>
<keyword evidence="8" id="KW-0813">Transport</keyword>
<dbReference type="InterPro" id="IPR051050">
    <property type="entry name" value="Lipid_II_flippase_MurJ/MviN"/>
</dbReference>
<proteinExistence type="inferred from homology"/>
<feature type="transmembrane region" description="Helical" evidence="9">
    <location>
        <begin position="224"/>
        <end position="244"/>
    </location>
</feature>
<feature type="transmembrane region" description="Helical" evidence="9">
    <location>
        <begin position="45"/>
        <end position="70"/>
    </location>
</feature>
<evidence type="ECO:0000256" key="2">
    <source>
        <dbReference type="ARBA" id="ARBA00022475"/>
    </source>
</evidence>
<feature type="transmembrane region" description="Helical" evidence="9">
    <location>
        <begin position="124"/>
        <end position="144"/>
    </location>
</feature>
<name>A0A1G8DZG9_9BACI</name>
<keyword evidence="6 9" id="KW-1133">Transmembrane helix</keyword>
<feature type="transmembrane region" description="Helical" evidence="9">
    <location>
        <begin position="443"/>
        <end position="463"/>
    </location>
</feature>
<dbReference type="PIRSF" id="PIRSF002869">
    <property type="entry name" value="MviN"/>
    <property type="match status" value="1"/>
</dbReference>
<keyword evidence="4 8" id="KW-0133">Cell shape</keyword>
<evidence type="ECO:0000256" key="5">
    <source>
        <dbReference type="ARBA" id="ARBA00022984"/>
    </source>
</evidence>
<comment type="function">
    <text evidence="8">Involved in peptidoglycan biosynthesis. Transports lipid-linked peptidoglycan precursors from the inner to the outer leaflet of the cytoplasmic membrane.</text>
</comment>
<feature type="transmembrane region" description="Helical" evidence="9">
    <location>
        <begin position="156"/>
        <end position="179"/>
    </location>
</feature>
<feature type="transmembrane region" description="Helical" evidence="9">
    <location>
        <begin position="344"/>
        <end position="364"/>
    </location>
</feature>
<dbReference type="STRING" id="930129.SAMN05216352_10218"/>
<dbReference type="PANTHER" id="PTHR47019">
    <property type="entry name" value="LIPID II FLIPPASE MURJ"/>
    <property type="match status" value="1"/>
</dbReference>
<comment type="subcellular location">
    <subcellularLocation>
        <location evidence="1">Cell membrane</location>
        <topology evidence="1">Multi-pass membrane protein</topology>
    </subcellularLocation>
</comment>
<reference evidence="10 11" key="1">
    <citation type="submission" date="2016-10" db="EMBL/GenBank/DDBJ databases">
        <authorList>
            <person name="de Groot N.N."/>
        </authorList>
    </citation>
    <scope>NUCLEOTIDE SEQUENCE [LARGE SCALE GENOMIC DNA]</scope>
    <source>
        <strain evidence="11">P4B,CCM 7963,CECT 7998,DSM 25260,IBRC-M 10614,KCTC 13821</strain>
    </source>
</reference>
<evidence type="ECO:0000256" key="6">
    <source>
        <dbReference type="ARBA" id="ARBA00022989"/>
    </source>
</evidence>
<organism evidence="10 11">
    <name type="scientific">Alteribacillus bidgolensis</name>
    <dbReference type="NCBI Taxonomy" id="930129"/>
    <lineage>
        <taxon>Bacteria</taxon>
        <taxon>Bacillati</taxon>
        <taxon>Bacillota</taxon>
        <taxon>Bacilli</taxon>
        <taxon>Bacillales</taxon>
        <taxon>Bacillaceae</taxon>
        <taxon>Alteribacillus</taxon>
    </lineage>
</organism>
<keyword evidence="3 9" id="KW-0812">Transmembrane</keyword>
<evidence type="ECO:0000256" key="4">
    <source>
        <dbReference type="ARBA" id="ARBA00022960"/>
    </source>
</evidence>
<comment type="similarity">
    <text evidence="8">Belongs to the MurJ/MviN family.</text>
</comment>
<dbReference type="PRINTS" id="PR01806">
    <property type="entry name" value="VIRFACTRMVIN"/>
</dbReference>
<dbReference type="EMBL" id="FNDU01000002">
    <property type="protein sequence ID" value="SDH63027.1"/>
    <property type="molecule type" value="Genomic_DNA"/>
</dbReference>
<gene>
    <name evidence="10" type="ORF">SAMN05216352_10218</name>
</gene>
<evidence type="ECO:0000313" key="11">
    <source>
        <dbReference type="Proteomes" id="UP000199017"/>
    </source>
</evidence>
<feature type="transmembrane region" description="Helical" evidence="9">
    <location>
        <begin position="376"/>
        <end position="397"/>
    </location>
</feature>
<feature type="transmembrane region" description="Helical" evidence="9">
    <location>
        <begin position="185"/>
        <end position="203"/>
    </location>
</feature>
<feature type="transmembrane region" description="Helical" evidence="9">
    <location>
        <begin position="306"/>
        <end position="324"/>
    </location>
</feature>
<keyword evidence="5 8" id="KW-0573">Peptidoglycan synthesis</keyword>
<feature type="transmembrane region" description="Helical" evidence="9">
    <location>
        <begin position="403"/>
        <end position="423"/>
    </location>
</feature>
<feature type="transmembrane region" description="Helical" evidence="9">
    <location>
        <begin position="82"/>
        <end position="104"/>
    </location>
</feature>
<dbReference type="GO" id="GO:0008360">
    <property type="term" value="P:regulation of cell shape"/>
    <property type="evidence" value="ECO:0007669"/>
    <property type="project" value="UniProtKB-UniRule"/>
</dbReference>
<dbReference type="AlphaFoldDB" id="A0A1G8DZG9"/>
<evidence type="ECO:0000256" key="8">
    <source>
        <dbReference type="PIRNR" id="PIRNR002869"/>
    </source>
</evidence>
<dbReference type="GO" id="GO:0071555">
    <property type="term" value="P:cell wall organization"/>
    <property type="evidence" value="ECO:0007669"/>
    <property type="project" value="UniProtKB-UniRule"/>
</dbReference>
<sequence length="510" mass="56526">MKGKKLLQVIGAVAVINMLSRLIGFFREVVIGYQFGTEEAADSVVAAYTLPNLFYVVVGGAITTAFISVYTKIDAPLDQKQYLERVFGWLSLVLILFSGGLVLFSEQVIALLFSGMKAETFQLTTDLFSVMAPATFFLILSMWFTGILNVNNRFSWAAAGTLLLNGSFLGIAVIFYPWIGAFAHAWGALISAVLMCVFLIYLIRREKFFTFRLRLNKSPETWRTMKMAGPILLGGATLQLYFLIHRMFASWLEDGYIAALNYTSKIVQLPQSVLMMAVTTVIYPLLSRKVAAKEEAGISTLYFKGLRMMGLSILPVAVFVILYAEEIIRVIFQYGNFTEQSTNMAAPLLQILVIGMFFHSANLYVTRFFYAYERSVFPVIVSLVSVLGINVGINFLLIDSYGAAGVAWGTSIASICNFGLLLLGTQFMLKLRKAPDVKWGKDIGKLLTLLILFGAVLFGWKSIMTAGGSYISLLAGAAAAAIILIILMKVLRFQEIEDITEKVKEKVVKR</sequence>
<dbReference type="OrthoDB" id="9804143at2"/>
<dbReference type="GO" id="GO:0009252">
    <property type="term" value="P:peptidoglycan biosynthetic process"/>
    <property type="evidence" value="ECO:0007669"/>
    <property type="project" value="UniProtKB-UniRule"/>
</dbReference>
<dbReference type="RefSeq" id="WP_091582036.1">
    <property type="nucleotide sequence ID" value="NZ_FNDU01000002.1"/>
</dbReference>
<dbReference type="Proteomes" id="UP000199017">
    <property type="component" value="Unassembled WGS sequence"/>
</dbReference>
<protein>
    <recommendedName>
        <fullName evidence="8">Lipid II flippase</fullName>
    </recommendedName>
</protein>
<evidence type="ECO:0000256" key="1">
    <source>
        <dbReference type="ARBA" id="ARBA00004651"/>
    </source>
</evidence>
<dbReference type="GO" id="GO:0005886">
    <property type="term" value="C:plasma membrane"/>
    <property type="evidence" value="ECO:0007669"/>
    <property type="project" value="UniProtKB-SubCell"/>
</dbReference>
<dbReference type="PANTHER" id="PTHR47019:SF1">
    <property type="entry name" value="LIPID II FLIPPASE MURJ"/>
    <property type="match status" value="1"/>
</dbReference>
<keyword evidence="11" id="KW-1185">Reference proteome</keyword>
<accession>A0A1G8DZG9</accession>
<evidence type="ECO:0000256" key="9">
    <source>
        <dbReference type="SAM" id="Phobius"/>
    </source>
</evidence>
<keyword evidence="8" id="KW-0961">Cell wall biogenesis/degradation</keyword>
<dbReference type="GO" id="GO:0015648">
    <property type="term" value="F:lipid-linked peptidoglycan transporter activity"/>
    <property type="evidence" value="ECO:0007669"/>
    <property type="project" value="UniProtKB-UniRule"/>
</dbReference>